<protein>
    <submittedName>
        <fullName evidence="1">Uncharacterized protein</fullName>
    </submittedName>
</protein>
<reference evidence="2" key="2">
    <citation type="submission" date="2015-03" db="EMBL/GenBank/DDBJ databases">
        <title>Genome sequence of Paenibacillus beijingensis strain DSM 24997T.</title>
        <authorList>
            <person name="Kwak Y."/>
            <person name="Shin J.-H."/>
        </authorList>
    </citation>
    <scope>NUCLEOTIDE SEQUENCE [LARGE SCALE GENOMIC DNA]</scope>
    <source>
        <strain evidence="2">DSM 24997</strain>
    </source>
</reference>
<evidence type="ECO:0000313" key="2">
    <source>
        <dbReference type="Proteomes" id="UP000032633"/>
    </source>
</evidence>
<name>A0A0D5NN38_9BACL</name>
<dbReference type="KEGG" id="pbj:VN24_21445"/>
<dbReference type="Proteomes" id="UP000032633">
    <property type="component" value="Chromosome"/>
</dbReference>
<evidence type="ECO:0000313" key="1">
    <source>
        <dbReference type="EMBL" id="AJY76666.1"/>
    </source>
</evidence>
<dbReference type="PATRIC" id="fig|1126833.4.peg.4709"/>
<organism evidence="1 2">
    <name type="scientific">Paenibacillus beijingensis</name>
    <dbReference type="NCBI Taxonomy" id="1126833"/>
    <lineage>
        <taxon>Bacteria</taxon>
        <taxon>Bacillati</taxon>
        <taxon>Bacillota</taxon>
        <taxon>Bacilli</taxon>
        <taxon>Bacillales</taxon>
        <taxon>Paenibacillaceae</taxon>
        <taxon>Paenibacillus</taxon>
    </lineage>
</organism>
<dbReference type="AlphaFoldDB" id="A0A0D5NN38"/>
<gene>
    <name evidence="1" type="ORF">VN24_21445</name>
</gene>
<reference evidence="1 2" key="1">
    <citation type="journal article" date="2015" name="J. Biotechnol.">
        <title>Complete genome sequence of Paenibacillus beijingensis 7188(T) (=DSM 24997(T)), a novel rhizobacterium from jujube garden soil.</title>
        <authorList>
            <person name="Kwak Y."/>
            <person name="Shin J.H."/>
        </authorList>
    </citation>
    <scope>NUCLEOTIDE SEQUENCE [LARGE SCALE GENOMIC DNA]</scope>
    <source>
        <strain evidence="1 2">DSM 24997</strain>
    </source>
</reference>
<dbReference type="HOGENOM" id="CLU_2451794_0_0_9"/>
<dbReference type="STRING" id="1126833.VN24_21445"/>
<dbReference type="EMBL" id="CP011058">
    <property type="protein sequence ID" value="AJY76666.1"/>
    <property type="molecule type" value="Genomic_DNA"/>
</dbReference>
<dbReference type="RefSeq" id="WP_045672091.1">
    <property type="nucleotide sequence ID" value="NZ_CP011058.1"/>
</dbReference>
<accession>A0A0D5NN38</accession>
<keyword evidence="2" id="KW-1185">Reference proteome</keyword>
<sequence length="89" mass="10699">MIFRNRIKWKKIHNLAVNGKTLFYFGGVWNVNNWAQDTFHDQLGKVHAKWVNEHFGMMLYPARKKAANRLRFPTRSIIPFLRKRNTRSL</sequence>
<proteinExistence type="predicted"/>